<accession>A0A2H4VSZ8</accession>
<gene>
    <name evidence="3" type="ORF">BK009_11245</name>
</gene>
<dbReference type="PRINTS" id="PR01438">
    <property type="entry name" value="UNVRSLSTRESS"/>
</dbReference>
<organism evidence="3 4">
    <name type="scientific">Methanobacterium subterraneum</name>
    <dbReference type="NCBI Taxonomy" id="59277"/>
    <lineage>
        <taxon>Archaea</taxon>
        <taxon>Methanobacteriati</taxon>
        <taxon>Methanobacteriota</taxon>
        <taxon>Methanomada group</taxon>
        <taxon>Methanobacteria</taxon>
        <taxon>Methanobacteriales</taxon>
        <taxon>Methanobacteriaceae</taxon>
        <taxon>Methanobacterium</taxon>
    </lineage>
</organism>
<comment type="similarity">
    <text evidence="1">Belongs to the universal stress protein A family.</text>
</comment>
<protein>
    <recommendedName>
        <fullName evidence="2">UspA domain-containing protein</fullName>
    </recommendedName>
</protein>
<dbReference type="CDD" id="cd00293">
    <property type="entry name" value="USP-like"/>
    <property type="match status" value="1"/>
</dbReference>
<dbReference type="InterPro" id="IPR006015">
    <property type="entry name" value="Universal_stress_UspA"/>
</dbReference>
<dbReference type="SUPFAM" id="SSF52402">
    <property type="entry name" value="Adenine nucleotide alpha hydrolases-like"/>
    <property type="match status" value="1"/>
</dbReference>
<dbReference type="PANTHER" id="PTHR46268">
    <property type="entry name" value="STRESS RESPONSE PROTEIN NHAX"/>
    <property type="match status" value="1"/>
</dbReference>
<evidence type="ECO:0000313" key="3">
    <source>
        <dbReference type="EMBL" id="AUB61192.1"/>
    </source>
</evidence>
<dbReference type="EMBL" id="CP017768">
    <property type="protein sequence ID" value="AUB61192.1"/>
    <property type="molecule type" value="Genomic_DNA"/>
</dbReference>
<evidence type="ECO:0000313" key="4">
    <source>
        <dbReference type="Proteomes" id="UP000232631"/>
    </source>
</evidence>
<dbReference type="Gene3D" id="3.40.50.620">
    <property type="entry name" value="HUPs"/>
    <property type="match status" value="1"/>
</dbReference>
<evidence type="ECO:0000259" key="2">
    <source>
        <dbReference type="Pfam" id="PF00582"/>
    </source>
</evidence>
<name>A0A2H4VSZ8_9EURY</name>
<dbReference type="Pfam" id="PF00582">
    <property type="entry name" value="Usp"/>
    <property type="match status" value="1"/>
</dbReference>
<dbReference type="Proteomes" id="UP000232631">
    <property type="component" value="Chromosome"/>
</dbReference>
<dbReference type="GeneID" id="35127082"/>
<dbReference type="KEGG" id="msub:BK009_11245"/>
<dbReference type="PANTHER" id="PTHR46268:SF6">
    <property type="entry name" value="UNIVERSAL STRESS PROTEIN UP12"/>
    <property type="match status" value="1"/>
</dbReference>
<dbReference type="RefSeq" id="WP_100909601.1">
    <property type="nucleotide sequence ID" value="NZ_CP017768.1"/>
</dbReference>
<dbReference type="InterPro" id="IPR014729">
    <property type="entry name" value="Rossmann-like_a/b/a_fold"/>
</dbReference>
<dbReference type="AlphaFoldDB" id="A0A2H4VSZ8"/>
<proteinExistence type="inferred from homology"/>
<keyword evidence="4" id="KW-1185">Reference proteome</keyword>
<dbReference type="InterPro" id="IPR006016">
    <property type="entry name" value="UspA"/>
</dbReference>
<feature type="domain" description="UspA" evidence="2">
    <location>
        <begin position="1"/>
        <end position="141"/>
    </location>
</feature>
<sequence>MYEKILLPTDGSEASENAAKHAIVIASKYNSMIFVLTVLEPQPTSGITMDILKREGQTYLDNISKIFKNIEKEEGFETDIKRCFLMKEGTAADEILKTAKKEEIGLIVIGGSGKHALERFILGSVAEKIVREAKCPVLTVH</sequence>
<reference evidence="3 4" key="1">
    <citation type="submission" date="2016-10" db="EMBL/GenBank/DDBJ databases">
        <title>Comparative genomics between deep and shallow subseafloor isolates.</title>
        <authorList>
            <person name="Ishii S."/>
            <person name="Miller J.R."/>
            <person name="Sutton G."/>
            <person name="Suzuki S."/>
            <person name="Methe B."/>
            <person name="Inagaki F."/>
            <person name="Imachi H."/>
        </authorList>
    </citation>
    <scope>NUCLEOTIDE SEQUENCE [LARGE SCALE GENOMIC DNA]</scope>
    <source>
        <strain evidence="3 4">A8p</strain>
    </source>
</reference>
<evidence type="ECO:0000256" key="1">
    <source>
        <dbReference type="ARBA" id="ARBA00008791"/>
    </source>
</evidence>